<name>A0A2S9J2A6_9SPHI</name>
<dbReference type="InterPro" id="IPR000595">
    <property type="entry name" value="cNMP-bd_dom"/>
</dbReference>
<accession>A0A2S9J2A6</accession>
<dbReference type="SUPFAM" id="SSF51206">
    <property type="entry name" value="cAMP-binding domain-like"/>
    <property type="match status" value="1"/>
</dbReference>
<protein>
    <recommendedName>
        <fullName evidence="3">Crp/Fnr family transcriptional regulator</fullName>
    </recommendedName>
</protein>
<keyword evidence="2" id="KW-1185">Reference proteome</keyword>
<evidence type="ECO:0000313" key="2">
    <source>
        <dbReference type="Proteomes" id="UP000239711"/>
    </source>
</evidence>
<evidence type="ECO:0000313" key="1">
    <source>
        <dbReference type="EMBL" id="PRD46918.1"/>
    </source>
</evidence>
<organism evidence="1 2">
    <name type="scientific">Sphingobacterium haloxyli</name>
    <dbReference type="NCBI Taxonomy" id="2100533"/>
    <lineage>
        <taxon>Bacteria</taxon>
        <taxon>Pseudomonadati</taxon>
        <taxon>Bacteroidota</taxon>
        <taxon>Sphingobacteriia</taxon>
        <taxon>Sphingobacteriales</taxon>
        <taxon>Sphingobacteriaceae</taxon>
        <taxon>Sphingobacterium</taxon>
    </lineage>
</organism>
<dbReference type="AlphaFoldDB" id="A0A2S9J2A6"/>
<evidence type="ECO:0008006" key="3">
    <source>
        <dbReference type="Google" id="ProtNLM"/>
    </source>
</evidence>
<reference evidence="1 2" key="1">
    <citation type="submission" date="2018-02" db="EMBL/GenBank/DDBJ databases">
        <title>The draft genome of Sphingobacterium sp. 5JN-11.</title>
        <authorList>
            <person name="Liu L."/>
            <person name="Li L."/>
            <person name="Liang L."/>
            <person name="Zhang X."/>
            <person name="Wang T."/>
        </authorList>
    </citation>
    <scope>NUCLEOTIDE SEQUENCE [LARGE SCALE GENOMIC DNA]</scope>
    <source>
        <strain evidence="1 2">5JN-11</strain>
    </source>
</reference>
<dbReference type="Gene3D" id="2.60.120.10">
    <property type="entry name" value="Jelly Rolls"/>
    <property type="match status" value="1"/>
</dbReference>
<comment type="caution">
    <text evidence="1">The sequence shown here is derived from an EMBL/GenBank/DDBJ whole genome shotgun (WGS) entry which is preliminary data.</text>
</comment>
<sequence>MSYKHSKSDLFETRQAKRIRKHNPGLRALLAFWSRYCDLSPWHAQWALQHIDVMRIRRGEVLSWSGDRTKKVYFVCEGMLGRIISIEVNGIAKRRIMSIALPGLALTSTTHLYRNTPHEGDIVALRSGIVVGISYKAIKAFKTEEPAIETLIDILTHKKKRQLEAHIQILHSTSPFERYLLFDKLMPEIRQATNQREQADFLGISRRTVQEASYFLLTGKRPKK</sequence>
<dbReference type="InterPro" id="IPR014710">
    <property type="entry name" value="RmlC-like_jellyroll"/>
</dbReference>
<dbReference type="EMBL" id="PVBQ01000009">
    <property type="protein sequence ID" value="PRD46918.1"/>
    <property type="molecule type" value="Genomic_DNA"/>
</dbReference>
<dbReference type="CDD" id="cd00038">
    <property type="entry name" value="CAP_ED"/>
    <property type="match status" value="1"/>
</dbReference>
<proteinExistence type="predicted"/>
<gene>
    <name evidence="1" type="ORF">C5745_12525</name>
</gene>
<dbReference type="Proteomes" id="UP000239711">
    <property type="component" value="Unassembled WGS sequence"/>
</dbReference>
<dbReference type="InterPro" id="IPR018490">
    <property type="entry name" value="cNMP-bd_dom_sf"/>
</dbReference>